<dbReference type="Pfam" id="PF00578">
    <property type="entry name" value="AhpC-TSA"/>
    <property type="match status" value="1"/>
</dbReference>
<dbReference type="RefSeq" id="WP_221450862.1">
    <property type="nucleotide sequence ID" value="NZ_JACHCC010000003.1"/>
</dbReference>
<comment type="caution">
    <text evidence="7">The sequence shown here is derived from an EMBL/GenBank/DDBJ whole genome shotgun (WGS) entry which is preliminary data.</text>
</comment>
<evidence type="ECO:0000256" key="2">
    <source>
        <dbReference type="ARBA" id="ARBA00022748"/>
    </source>
</evidence>
<evidence type="ECO:0000313" key="7">
    <source>
        <dbReference type="EMBL" id="MBB6498945.1"/>
    </source>
</evidence>
<evidence type="ECO:0000256" key="4">
    <source>
        <dbReference type="ARBA" id="ARBA00023284"/>
    </source>
</evidence>
<dbReference type="PANTHER" id="PTHR42852:SF6">
    <property type="entry name" value="THIOL:DISULFIDE INTERCHANGE PROTEIN DSBE"/>
    <property type="match status" value="1"/>
</dbReference>
<dbReference type="InterPro" id="IPR013766">
    <property type="entry name" value="Thioredoxin_domain"/>
</dbReference>
<keyword evidence="3" id="KW-1015">Disulfide bond</keyword>
<gene>
    <name evidence="7" type="ORF">HDF25_001086</name>
</gene>
<dbReference type="GO" id="GO:0016853">
    <property type="term" value="F:isomerase activity"/>
    <property type="evidence" value="ECO:0007669"/>
    <property type="project" value="UniProtKB-KW"/>
</dbReference>
<protein>
    <submittedName>
        <fullName evidence="7">Thiol-disulfide isomerase/thioredoxin</fullName>
    </submittedName>
</protein>
<name>A0A7X0J110_9SPHI</name>
<reference evidence="7 8" key="1">
    <citation type="submission" date="2020-08" db="EMBL/GenBank/DDBJ databases">
        <title>Genomic Encyclopedia of Type Strains, Phase IV (KMG-V): Genome sequencing to study the core and pangenomes of soil and plant-associated prokaryotes.</title>
        <authorList>
            <person name="Whitman W."/>
        </authorList>
    </citation>
    <scope>NUCLEOTIDE SEQUENCE [LARGE SCALE GENOMIC DNA]</scope>
    <source>
        <strain evidence="7 8">M2T3</strain>
    </source>
</reference>
<sequence>MKIKLITSVLMLLTLGSFAQTPESELSDSLVGNKEVVLKKYLPMANGQLLFKAYEIPLDVFVGKINDFKAAMNAQIDSEKNQTLKNLKREDVEFYTYKKLTDYRMNYGLDSVGQEKYFDYVFNGLNTPDKDKRLDSLLIASHLKYFTKDEYSFFDSLKSKYTDPNQGALFKTSASYREFLDSYLKKLASVTKCDSLGDNEDLVILKVISAQINDPFIREYLLYTTTGKIIMNLENNKAEIERVYNDFMGVVTKSTYKADIQKLYSNYTAMSSHTLAPEFAYADADGRQVSLKSLRGKYVYIDVWATWCIPCKMEIPFLTKVEEDYKGKNIHFVSISVDKMANQAKWHDYVKDNKLQGIQLLADKDFKSDFMMKFNVNSIPRFILIDPNGKIVSGDAKRPSDPKLRQELDQLLK</sequence>
<dbReference type="Gene3D" id="3.40.30.10">
    <property type="entry name" value="Glutaredoxin"/>
    <property type="match status" value="1"/>
</dbReference>
<dbReference type="AlphaFoldDB" id="A0A7X0J110"/>
<evidence type="ECO:0000313" key="8">
    <source>
        <dbReference type="Proteomes" id="UP000521017"/>
    </source>
</evidence>
<dbReference type="PROSITE" id="PS51352">
    <property type="entry name" value="THIOREDOXIN_2"/>
    <property type="match status" value="1"/>
</dbReference>
<proteinExistence type="predicted"/>
<evidence type="ECO:0000259" key="6">
    <source>
        <dbReference type="PROSITE" id="PS51352"/>
    </source>
</evidence>
<evidence type="ECO:0000256" key="5">
    <source>
        <dbReference type="SAM" id="SignalP"/>
    </source>
</evidence>
<accession>A0A7X0J110</accession>
<keyword evidence="2" id="KW-0201">Cytochrome c-type biogenesis</keyword>
<dbReference type="InterPro" id="IPR036249">
    <property type="entry name" value="Thioredoxin-like_sf"/>
</dbReference>
<dbReference type="SUPFAM" id="SSF52833">
    <property type="entry name" value="Thioredoxin-like"/>
    <property type="match status" value="1"/>
</dbReference>
<evidence type="ECO:0000256" key="3">
    <source>
        <dbReference type="ARBA" id="ARBA00023157"/>
    </source>
</evidence>
<keyword evidence="4" id="KW-0676">Redox-active center</keyword>
<dbReference type="InterPro" id="IPR050553">
    <property type="entry name" value="Thioredoxin_ResA/DsbE_sf"/>
</dbReference>
<dbReference type="GO" id="GO:0016491">
    <property type="term" value="F:oxidoreductase activity"/>
    <property type="evidence" value="ECO:0007669"/>
    <property type="project" value="InterPro"/>
</dbReference>
<dbReference type="GO" id="GO:0017004">
    <property type="term" value="P:cytochrome complex assembly"/>
    <property type="evidence" value="ECO:0007669"/>
    <property type="project" value="UniProtKB-KW"/>
</dbReference>
<keyword evidence="7" id="KW-0413">Isomerase</keyword>
<feature type="chain" id="PRO_5031365541" evidence="5">
    <location>
        <begin position="20"/>
        <end position="413"/>
    </location>
</feature>
<organism evidence="7 8">
    <name type="scientific">Pedobacter cryoconitis</name>
    <dbReference type="NCBI Taxonomy" id="188932"/>
    <lineage>
        <taxon>Bacteria</taxon>
        <taxon>Pseudomonadati</taxon>
        <taxon>Bacteroidota</taxon>
        <taxon>Sphingobacteriia</taxon>
        <taxon>Sphingobacteriales</taxon>
        <taxon>Sphingobacteriaceae</taxon>
        <taxon>Pedobacter</taxon>
    </lineage>
</organism>
<dbReference type="GO" id="GO:0016209">
    <property type="term" value="F:antioxidant activity"/>
    <property type="evidence" value="ECO:0007669"/>
    <property type="project" value="InterPro"/>
</dbReference>
<dbReference type="GO" id="GO:0030313">
    <property type="term" value="C:cell envelope"/>
    <property type="evidence" value="ECO:0007669"/>
    <property type="project" value="UniProtKB-SubCell"/>
</dbReference>
<evidence type="ECO:0000256" key="1">
    <source>
        <dbReference type="ARBA" id="ARBA00004196"/>
    </source>
</evidence>
<feature type="domain" description="Thioredoxin" evidence="6">
    <location>
        <begin position="270"/>
        <end position="413"/>
    </location>
</feature>
<dbReference type="EMBL" id="JACHCC010000003">
    <property type="protein sequence ID" value="MBB6498945.1"/>
    <property type="molecule type" value="Genomic_DNA"/>
</dbReference>
<dbReference type="CDD" id="cd02966">
    <property type="entry name" value="TlpA_like_family"/>
    <property type="match status" value="1"/>
</dbReference>
<keyword evidence="5" id="KW-0732">Signal</keyword>
<dbReference type="InterPro" id="IPR000866">
    <property type="entry name" value="AhpC/TSA"/>
</dbReference>
<dbReference type="Proteomes" id="UP000521017">
    <property type="component" value="Unassembled WGS sequence"/>
</dbReference>
<feature type="signal peptide" evidence="5">
    <location>
        <begin position="1"/>
        <end position="19"/>
    </location>
</feature>
<comment type="subcellular location">
    <subcellularLocation>
        <location evidence="1">Cell envelope</location>
    </subcellularLocation>
</comment>
<dbReference type="PANTHER" id="PTHR42852">
    <property type="entry name" value="THIOL:DISULFIDE INTERCHANGE PROTEIN DSBE"/>
    <property type="match status" value="1"/>
</dbReference>